<dbReference type="AlphaFoldDB" id="A0A0A9E8E7"/>
<name>A0A0A9E8E7_ARUDO</name>
<dbReference type="EMBL" id="GBRH01203755">
    <property type="protein sequence ID" value="JAD94140.1"/>
    <property type="molecule type" value="Transcribed_RNA"/>
</dbReference>
<protein>
    <submittedName>
        <fullName evidence="1">Uncharacterized protein</fullName>
    </submittedName>
</protein>
<accession>A0A0A9E8E7</accession>
<reference evidence="1" key="2">
    <citation type="journal article" date="2015" name="Data Brief">
        <title>Shoot transcriptome of the giant reed, Arundo donax.</title>
        <authorList>
            <person name="Barrero R.A."/>
            <person name="Guerrero F.D."/>
            <person name="Moolhuijzen P."/>
            <person name="Goolsby J.A."/>
            <person name="Tidwell J."/>
            <person name="Bellgard S.E."/>
            <person name="Bellgard M.I."/>
        </authorList>
    </citation>
    <scope>NUCLEOTIDE SEQUENCE</scope>
    <source>
        <tissue evidence="1">Shoot tissue taken approximately 20 cm above the soil surface</tissue>
    </source>
</reference>
<proteinExistence type="predicted"/>
<sequence>MQVRKIKFMTGDGIIIFFTELDSPPESKLVESFQIWKNSLCEKRLGVLARNIKSW</sequence>
<evidence type="ECO:0000313" key="1">
    <source>
        <dbReference type="EMBL" id="JAD94140.1"/>
    </source>
</evidence>
<reference evidence="1" key="1">
    <citation type="submission" date="2014-09" db="EMBL/GenBank/DDBJ databases">
        <authorList>
            <person name="Magalhaes I.L.F."/>
            <person name="Oliveira U."/>
            <person name="Santos F.R."/>
            <person name="Vidigal T.H.D.A."/>
            <person name="Brescovit A.D."/>
            <person name="Santos A.J."/>
        </authorList>
    </citation>
    <scope>NUCLEOTIDE SEQUENCE</scope>
    <source>
        <tissue evidence="1">Shoot tissue taken approximately 20 cm above the soil surface</tissue>
    </source>
</reference>
<organism evidence="1">
    <name type="scientific">Arundo donax</name>
    <name type="common">Giant reed</name>
    <name type="synonym">Donax arundinaceus</name>
    <dbReference type="NCBI Taxonomy" id="35708"/>
    <lineage>
        <taxon>Eukaryota</taxon>
        <taxon>Viridiplantae</taxon>
        <taxon>Streptophyta</taxon>
        <taxon>Embryophyta</taxon>
        <taxon>Tracheophyta</taxon>
        <taxon>Spermatophyta</taxon>
        <taxon>Magnoliopsida</taxon>
        <taxon>Liliopsida</taxon>
        <taxon>Poales</taxon>
        <taxon>Poaceae</taxon>
        <taxon>PACMAD clade</taxon>
        <taxon>Arundinoideae</taxon>
        <taxon>Arundineae</taxon>
        <taxon>Arundo</taxon>
    </lineage>
</organism>